<feature type="binding site" evidence="3 4">
    <location>
        <position position="217"/>
    </location>
    <ligand>
        <name>a divalent metal cation</name>
        <dbReference type="ChEBI" id="CHEBI:60240"/>
        <label>1</label>
    </ligand>
</feature>
<proteinExistence type="inferred from homology"/>
<dbReference type="InterPro" id="IPR032466">
    <property type="entry name" value="Metal_Hydrolase"/>
</dbReference>
<comment type="caution">
    <text evidence="5">The sequence shown here is derived from an EMBL/GenBank/DDBJ whole genome shotgun (WGS) entry which is preliminary data.</text>
</comment>
<name>A0A1T1CR98_9SYNE</name>
<dbReference type="AlphaFoldDB" id="A0A1T1CR98"/>
<comment type="catalytic activity">
    <reaction evidence="3">
        <text>a D-aminoacyl-tRNA + H2O = a tRNA + a D-alpha-amino acid + H(+)</text>
        <dbReference type="Rhea" id="RHEA:13953"/>
        <dbReference type="Rhea" id="RHEA-COMP:10123"/>
        <dbReference type="Rhea" id="RHEA-COMP:10124"/>
        <dbReference type="ChEBI" id="CHEBI:15377"/>
        <dbReference type="ChEBI" id="CHEBI:15378"/>
        <dbReference type="ChEBI" id="CHEBI:59871"/>
        <dbReference type="ChEBI" id="CHEBI:78442"/>
        <dbReference type="ChEBI" id="CHEBI:79333"/>
        <dbReference type="EC" id="3.1.1.96"/>
    </reaction>
</comment>
<organism evidence="5 6">
    <name type="scientific">Candidatus Synechococcus spongiarum LMB bulk15M</name>
    <dbReference type="NCBI Taxonomy" id="1943582"/>
    <lineage>
        <taxon>Bacteria</taxon>
        <taxon>Bacillati</taxon>
        <taxon>Cyanobacteriota</taxon>
        <taxon>Cyanophyceae</taxon>
        <taxon>Synechococcales</taxon>
        <taxon>Synechococcaceae</taxon>
        <taxon>Synechococcus</taxon>
    </lineage>
</organism>
<dbReference type="HAMAP" id="MF_02048">
    <property type="entry name" value="Deacylase_DTD3"/>
    <property type="match status" value="1"/>
</dbReference>
<evidence type="ECO:0000256" key="3">
    <source>
        <dbReference type="HAMAP-Rule" id="MF_02048"/>
    </source>
</evidence>
<dbReference type="InterPro" id="IPR033665">
    <property type="entry name" value="Deacylase_DTD3"/>
</dbReference>
<dbReference type="SUPFAM" id="SSF51556">
    <property type="entry name" value="Metallo-dependent hydrolases"/>
    <property type="match status" value="1"/>
</dbReference>
<feature type="binding site" evidence="3 4">
    <location>
        <position position="105"/>
    </location>
    <ligand>
        <name>a divalent metal cation</name>
        <dbReference type="ChEBI" id="CHEBI:60240"/>
        <label>1</label>
    </ligand>
</feature>
<feature type="binding site" evidence="3 4">
    <location>
        <position position="167"/>
    </location>
    <ligand>
        <name>a divalent metal cation</name>
        <dbReference type="ChEBI" id="CHEBI:60240"/>
        <label>2</label>
    </ligand>
</feature>
<keyword evidence="6" id="KW-1185">Reference proteome</keyword>
<evidence type="ECO:0000256" key="1">
    <source>
        <dbReference type="ARBA" id="ARBA00022723"/>
    </source>
</evidence>
<feature type="binding site" evidence="3 4">
    <location>
        <position position="20"/>
    </location>
    <ligand>
        <name>a divalent metal cation</name>
        <dbReference type="ChEBI" id="CHEBI:60240"/>
        <label>1</label>
    </ligand>
</feature>
<protein>
    <recommendedName>
        <fullName evidence="3">D-aminoacyl-tRNA deacylase</fullName>
        <ecNumber evidence="3">3.1.1.96</ecNumber>
    </recommendedName>
</protein>
<gene>
    <name evidence="3" type="primary">dtd3</name>
    <name evidence="5" type="ORF">BV61_05350</name>
</gene>
<reference evidence="5 6" key="1">
    <citation type="submission" date="2017-02" db="EMBL/GenBank/DDBJ databases">
        <title>Draft Genome Sequences of 'Candidatus Synechococcus spongiarum', Cyanobacterial Symbionts of the Mediterranean Sponge Aplysina aerophoba from two locations.</title>
        <authorList>
            <person name="Slaby B.M."/>
            <person name="Hentschel U."/>
        </authorList>
    </citation>
    <scope>NUCLEOTIDE SEQUENCE [LARGE SCALE GENOMIC DNA]</scope>
    <source>
        <strain evidence="5">LMB bulk15M</strain>
    </source>
</reference>
<dbReference type="GO" id="GO:0019478">
    <property type="term" value="P:D-amino acid catabolic process"/>
    <property type="evidence" value="ECO:0007669"/>
    <property type="project" value="UniProtKB-UniRule"/>
</dbReference>
<feature type="binding site" evidence="3">
    <location>
        <position position="105"/>
    </location>
    <ligand>
        <name>a divalent metal cation</name>
        <dbReference type="ChEBI" id="CHEBI:60240"/>
        <label>2</label>
    </ligand>
</feature>
<dbReference type="Pfam" id="PF01026">
    <property type="entry name" value="TatD_DNase"/>
    <property type="match status" value="1"/>
</dbReference>
<dbReference type="NCBIfam" id="TIGR00010">
    <property type="entry name" value="YchF/TatD family DNA exonuclease"/>
    <property type="match status" value="1"/>
</dbReference>
<dbReference type="GO" id="GO:0005829">
    <property type="term" value="C:cytosol"/>
    <property type="evidence" value="ECO:0007669"/>
    <property type="project" value="TreeGrafter"/>
</dbReference>
<dbReference type="GO" id="GO:0046872">
    <property type="term" value="F:metal ion binding"/>
    <property type="evidence" value="ECO:0007669"/>
    <property type="project" value="UniProtKB-KW"/>
</dbReference>
<dbReference type="GO" id="GO:0004536">
    <property type="term" value="F:DNA nuclease activity"/>
    <property type="evidence" value="ECO:0007669"/>
    <property type="project" value="InterPro"/>
</dbReference>
<keyword evidence="1 3" id="KW-0479">Metal-binding</keyword>
<evidence type="ECO:0000313" key="5">
    <source>
        <dbReference type="EMBL" id="OOV31129.1"/>
    </source>
</evidence>
<comment type="function">
    <text evidence="3">Catalyzes the hydrolysis of D-tyrosyl-tRNA(Tyr).</text>
</comment>
<dbReference type="InterPro" id="IPR015991">
    <property type="entry name" value="TatD/YcfH-like"/>
</dbReference>
<accession>A0A1T1CR98</accession>
<feature type="binding site" evidence="3 4">
    <location>
        <position position="18"/>
    </location>
    <ligand>
        <name>a divalent metal cation</name>
        <dbReference type="ChEBI" id="CHEBI:60240"/>
        <label>1</label>
    </ligand>
</feature>
<dbReference type="Proteomes" id="UP000242636">
    <property type="component" value="Unassembled WGS sequence"/>
</dbReference>
<comment type="similarity">
    <text evidence="3">Belongs to the metallo-dependent hydrolases superfamily. TatD-type hydrolase family. DTD3 subfamily.</text>
</comment>
<evidence type="ECO:0000256" key="2">
    <source>
        <dbReference type="ARBA" id="ARBA00022801"/>
    </source>
</evidence>
<dbReference type="InterPro" id="IPR001130">
    <property type="entry name" value="TatD-like"/>
</dbReference>
<dbReference type="PANTHER" id="PTHR46124:SF2">
    <property type="entry name" value="D-AMINOACYL-TRNA DEACYLASE"/>
    <property type="match status" value="1"/>
</dbReference>
<dbReference type="EC" id="3.1.1.96" evidence="3"/>
<comment type="catalytic activity">
    <reaction evidence="3">
        <text>D-tyrosyl-tRNA(Tyr) + H2O = D-tyrosine + tRNA(Tyr)</text>
        <dbReference type="Rhea" id="RHEA:25347"/>
        <dbReference type="Rhea" id="RHEA-COMP:9707"/>
        <dbReference type="Rhea" id="RHEA-COMP:9872"/>
        <dbReference type="ChEBI" id="CHEBI:15377"/>
        <dbReference type="ChEBI" id="CHEBI:58570"/>
        <dbReference type="ChEBI" id="CHEBI:78442"/>
        <dbReference type="ChEBI" id="CHEBI:78723"/>
    </reaction>
</comment>
<dbReference type="Gene3D" id="3.20.20.140">
    <property type="entry name" value="Metal-dependent hydrolases"/>
    <property type="match status" value="1"/>
</dbReference>
<evidence type="ECO:0000256" key="4">
    <source>
        <dbReference type="PIRSR" id="PIRSR005902-1"/>
    </source>
</evidence>
<feature type="binding site" evidence="3 4">
    <location>
        <position position="140"/>
    </location>
    <ligand>
        <name>a divalent metal cation</name>
        <dbReference type="ChEBI" id="CHEBI:60240"/>
        <label>2</label>
    </ligand>
</feature>
<dbReference type="GO" id="GO:0051500">
    <property type="term" value="F:D-tyrosyl-tRNA(Tyr) deacylase activity"/>
    <property type="evidence" value="ECO:0007669"/>
    <property type="project" value="RHEA"/>
</dbReference>
<keyword evidence="2 3" id="KW-0378">Hydrolase</keyword>
<dbReference type="FunFam" id="3.20.20.140:FF:000005">
    <property type="entry name" value="TatD family hydrolase"/>
    <property type="match status" value="1"/>
</dbReference>
<comment type="cofactor">
    <cofactor evidence="3">
        <name>a divalent metal cation</name>
        <dbReference type="ChEBI" id="CHEBI:60240"/>
    </cofactor>
    <text evidence="3">Binds 2 divalent metal cations per subunit.</text>
</comment>
<dbReference type="CDD" id="cd01310">
    <property type="entry name" value="TatD_DNAse"/>
    <property type="match status" value="1"/>
</dbReference>
<dbReference type="EMBL" id="MWLD01000063">
    <property type="protein sequence ID" value="OOV31129.1"/>
    <property type="molecule type" value="Genomic_DNA"/>
</dbReference>
<evidence type="ECO:0000313" key="6">
    <source>
        <dbReference type="Proteomes" id="UP000242636"/>
    </source>
</evidence>
<dbReference type="PIRSF" id="PIRSF005902">
    <property type="entry name" value="DNase_TatD"/>
    <property type="match status" value="1"/>
</dbReference>
<dbReference type="PANTHER" id="PTHR46124">
    <property type="entry name" value="D-AMINOACYL-TRNA DEACYLASE"/>
    <property type="match status" value="1"/>
</dbReference>
<sequence>MGKTGTQSPIRSPLVDSHCHVVFADFREDLDTVAQRWREQGVCALVHACVTPEEIPAIRQLADRFPELRYAVGLHPLETGRWRETMPDLFLEACRRDERVVAVGELGLDLYKATNVEQQVHALEAQLDVAWEMDLPVIIHCRQAAVLLRDILVARRQAGRPVRGVMHCWAGTPQEMSWFLDLGLVISFSGIVTFKNAKAVHACARQVPEDRYMVETDCPFLAPTPHRGQRNEPAFVAHVAETMATLRHCSIARVRQVSSRTAARLFGLEALVWDPPSMEEQFAAAPMSATTTADAL</sequence>